<keyword evidence="2" id="KW-1185">Reference proteome</keyword>
<dbReference type="EMBL" id="JAHSTY010000001">
    <property type="protein sequence ID" value="MBV4452082.1"/>
    <property type="molecule type" value="Genomic_DNA"/>
</dbReference>
<accession>A0ABS6NV64</accession>
<reference evidence="1" key="1">
    <citation type="submission" date="2021-06" db="EMBL/GenBank/DDBJ databases">
        <title>Updating the genus Pseudomonas: Description of 43 new species and partition of the Pseudomonas putida group.</title>
        <authorList>
            <person name="Girard L."/>
            <person name="Lood C."/>
            <person name="Vandamme P."/>
            <person name="Rokni-Zadeh H."/>
            <person name="Van Noort V."/>
            <person name="Hofte M."/>
            <person name="Lavigne R."/>
            <person name="De Mot R."/>
        </authorList>
    </citation>
    <scope>NUCLEOTIDE SEQUENCE</scope>
    <source>
        <strain evidence="1">SWRI103</strain>
    </source>
</reference>
<protein>
    <submittedName>
        <fullName evidence="1">Uncharacterized protein</fullName>
    </submittedName>
</protein>
<organism evidence="1 2">
    <name type="scientific">Pseudomonas azadiae</name>
    <dbReference type="NCBI Taxonomy" id="2843612"/>
    <lineage>
        <taxon>Bacteria</taxon>
        <taxon>Pseudomonadati</taxon>
        <taxon>Pseudomonadota</taxon>
        <taxon>Gammaproteobacteria</taxon>
        <taxon>Pseudomonadales</taxon>
        <taxon>Pseudomonadaceae</taxon>
        <taxon>Pseudomonas</taxon>
    </lineage>
</organism>
<sequence>MSIYFHEKTAGFYDTRAHGERTILVADPKWKHPMISIPDPSWMAVEGPMLKPPMIRVKDPKAAPPSIEVSNPACSLPPASEMLEISLGEYQALFAAQALGKVIQAVKGRPVAIDPPPLTWEQRKAEYMAGVQAFLDKTAKAAGYNDLKDVITYADEPSVPKFQADGVAFRTWRSLCWAYCYDQLAVIEQGKRKTPTSAELVAELPVLVLPNA</sequence>
<proteinExistence type="predicted"/>
<evidence type="ECO:0000313" key="2">
    <source>
        <dbReference type="Proteomes" id="UP001048976"/>
    </source>
</evidence>
<dbReference type="Proteomes" id="UP001048976">
    <property type="component" value="Unassembled WGS sequence"/>
</dbReference>
<gene>
    <name evidence="1" type="ORF">KVG91_05640</name>
</gene>
<comment type="caution">
    <text evidence="1">The sequence shown here is derived from an EMBL/GenBank/DDBJ whole genome shotgun (WGS) entry which is preliminary data.</text>
</comment>
<dbReference type="RefSeq" id="WP_169374845.1">
    <property type="nucleotide sequence ID" value="NZ_JAHSTY010000001.1"/>
</dbReference>
<evidence type="ECO:0000313" key="1">
    <source>
        <dbReference type="EMBL" id="MBV4452082.1"/>
    </source>
</evidence>
<name>A0ABS6NV64_9PSED</name>